<dbReference type="SUPFAM" id="SSF81901">
    <property type="entry name" value="HCP-like"/>
    <property type="match status" value="1"/>
</dbReference>
<feature type="region of interest" description="Disordered" evidence="6">
    <location>
        <begin position="307"/>
        <end position="366"/>
    </location>
</feature>
<reference evidence="9 10" key="1">
    <citation type="journal article" date="2012" name="Genome Biol.">
        <title>Genome and low-iron response of an oceanic diatom adapted to chronic iron limitation.</title>
        <authorList>
            <person name="Lommer M."/>
            <person name="Specht M."/>
            <person name="Roy A.S."/>
            <person name="Kraemer L."/>
            <person name="Andreson R."/>
            <person name="Gutowska M.A."/>
            <person name="Wolf J."/>
            <person name="Bergner S.V."/>
            <person name="Schilhabel M.B."/>
            <person name="Klostermeier U.C."/>
            <person name="Beiko R.G."/>
            <person name="Rosenstiel P."/>
            <person name="Hippler M."/>
            <person name="Laroche J."/>
        </authorList>
    </citation>
    <scope>NUCLEOTIDE SEQUENCE [LARGE SCALE GENOMIC DNA]</scope>
    <source>
        <strain evidence="9 10">CCMP1005</strain>
    </source>
</reference>
<dbReference type="PANTHER" id="PTHR46430:SF2">
    <property type="entry name" value="CHITIN SYNTHASE REGULATORY FACTOR 4"/>
    <property type="match status" value="1"/>
</dbReference>
<dbReference type="Gene3D" id="6.10.140.2220">
    <property type="match status" value="1"/>
</dbReference>
<feature type="transmembrane region" description="Helical" evidence="7">
    <location>
        <begin position="1128"/>
        <end position="1151"/>
    </location>
</feature>
<feature type="compositionally biased region" description="Basic residues" evidence="6">
    <location>
        <begin position="411"/>
        <end position="425"/>
    </location>
</feature>
<feature type="domain" description="MYND-type" evidence="8">
    <location>
        <begin position="15"/>
        <end position="56"/>
    </location>
</feature>
<keyword evidence="4" id="KW-0862">Zinc</keyword>
<dbReference type="Pfam" id="PF21471">
    <property type="entry name" value="Reelin_subrepeat-B"/>
    <property type="match status" value="1"/>
</dbReference>
<evidence type="ECO:0000256" key="3">
    <source>
        <dbReference type="ARBA" id="ARBA00022771"/>
    </source>
</evidence>
<proteinExistence type="predicted"/>
<dbReference type="PROSITE" id="PS50865">
    <property type="entry name" value="ZF_MYND_2"/>
    <property type="match status" value="1"/>
</dbReference>
<keyword evidence="7" id="KW-0812">Transmembrane</keyword>
<evidence type="ECO:0000256" key="5">
    <source>
        <dbReference type="PROSITE-ProRule" id="PRU00134"/>
    </source>
</evidence>
<keyword evidence="1" id="KW-0479">Metal-binding</keyword>
<dbReference type="InterPro" id="IPR002893">
    <property type="entry name" value="Znf_MYND"/>
</dbReference>
<dbReference type="EMBL" id="AGNL01007005">
    <property type="protein sequence ID" value="EJK71610.1"/>
    <property type="molecule type" value="Genomic_DNA"/>
</dbReference>
<evidence type="ECO:0000256" key="1">
    <source>
        <dbReference type="ARBA" id="ARBA00022723"/>
    </source>
</evidence>
<feature type="compositionally biased region" description="Basic and acidic residues" evidence="6">
    <location>
        <begin position="339"/>
        <end position="353"/>
    </location>
</feature>
<evidence type="ECO:0000256" key="6">
    <source>
        <dbReference type="SAM" id="MobiDB-lite"/>
    </source>
</evidence>
<dbReference type="InterPro" id="IPR011990">
    <property type="entry name" value="TPR-like_helical_dom_sf"/>
</dbReference>
<dbReference type="PROSITE" id="PS01360">
    <property type="entry name" value="ZF_MYND_1"/>
    <property type="match status" value="1"/>
</dbReference>
<comment type="caution">
    <text evidence="9">The sequence shown here is derived from an EMBL/GenBank/DDBJ whole genome shotgun (WGS) entry which is preliminary data.</text>
</comment>
<dbReference type="SMART" id="SM00671">
    <property type="entry name" value="SEL1"/>
    <property type="match status" value="3"/>
</dbReference>
<dbReference type="OrthoDB" id="187309at2759"/>
<evidence type="ECO:0000256" key="4">
    <source>
        <dbReference type="ARBA" id="ARBA00022833"/>
    </source>
</evidence>
<name>K0T1J4_THAOC</name>
<keyword evidence="10" id="KW-1185">Reference proteome</keyword>
<dbReference type="PANTHER" id="PTHR46430">
    <property type="entry name" value="PROTEIN SKT5-RELATED"/>
    <property type="match status" value="1"/>
</dbReference>
<dbReference type="InterPro" id="IPR006597">
    <property type="entry name" value="Sel1-like"/>
</dbReference>
<evidence type="ECO:0000313" key="9">
    <source>
        <dbReference type="EMBL" id="EJK71610.1"/>
    </source>
</evidence>
<dbReference type="Gene3D" id="2.60.120.260">
    <property type="entry name" value="Galactose-binding domain-like"/>
    <property type="match status" value="1"/>
</dbReference>
<dbReference type="Proteomes" id="UP000266841">
    <property type="component" value="Unassembled WGS sequence"/>
</dbReference>
<sequence length="1188" mass="130450">MMSCVPVAKNGGESCANCGKLGSDTVRLKYCTACRLVKYCGVDCQRAHRKRHKKACKQRAAELEDERLYSQGLERPEGDFCPICTLPIPLPMSDHSMYNACCMKRICNGCVVAAKKRGMIDCAFCRAPIPNNDTDTLARIQARVAKKDPEAIYFLGQKYFFGSLGLQKDMRKAVELYSEAAELGSAKALFSLGNAYELGGGFQQDEAKAAEFYAKAAMQGHVSCRFNVGHIEAVKGNYDRAVRHFMISAKMGHEKSAETIKNLFTAGFVTKEQHAEALKGYQDSVEEMKSHDRDEAKRLRDRHPSLLLAAAAPPPTAAERARKQLAAAKRKAERRRRGERQDRRGPHEVHEVSRPPAEGWDLPPSHRKRGARVRLLLPARVSRDGVRLRVGRLPPATGGAEGRGRGEGRRVRQRRGRPGQGRGRRPPALSGADGGGPYPSEVECRACLERGALRRCCGEYYCHACYYLRGSCPSCGAEAVLTGAASKGPPDPSRGAVLASWALSAAFALLAAAGLAAALVGHWTRPTTVWGHTCKGWFADCDLSVCVEHDAGDDGGSPLLPAPEPYDACSVGKSLSAPHQVGSACIYDAELYHWSDGRHGYDLCVASPREEGSRPRSVSSADPLLLHDSDGGGVYLIDDDFERPAENAGFWSELVNAERSSACGANRNLPERGDYYSVKNTKALVFTGVGARQATSVPVNVSFGGTVMFYLKMGPIISSDEDIACLAAFTGDILLEFMTRDSREWTKIASYPVYKFRGHGFKFVQEEIPIDARTNGTQFRISQLSFDPLRDHWAIDDFRVMARFDPMWIDSSEFERRKAVQGNHAQTPSLGFNSEKCATTVTGFKEAKSRLNLDELIVVYVCVISVAKSVYGRLVRGISTGFKGSIQHVHPTTNAEDFPKRTFRIKPNPSWQYTASSIVLGTFAFSGYWLFRSAGAFAVEGKFLTVSLLAAFFDMKNIITLLSQVLHLGSPWKSKQAKVQIDLHPVRGFLGVEGMPPIPLARIASVDLQTRTLYVMLATNYVLAGFPLAVGSLALRSLKLPAGTEFLPTLVGSFAMLRELFGLGAFARISLALFWIFSANNENRDEFGRSMMRDGLVQQCALWAFLSPAIMFVHMGRQAEPVSTEDGLLLFTISFVSGAVLAAVVGALRGLPVCTEFQRLLVLTLDDYLLRDLLQGKAMREEMEEFPR</sequence>
<evidence type="ECO:0000313" key="10">
    <source>
        <dbReference type="Proteomes" id="UP000266841"/>
    </source>
</evidence>
<dbReference type="AlphaFoldDB" id="K0T1J4"/>
<evidence type="ECO:0000259" key="8">
    <source>
        <dbReference type="PROSITE" id="PS50865"/>
    </source>
</evidence>
<feature type="compositionally biased region" description="Basic residues" evidence="6">
    <location>
        <begin position="328"/>
        <end position="338"/>
    </location>
</feature>
<dbReference type="GO" id="GO:0008270">
    <property type="term" value="F:zinc ion binding"/>
    <property type="evidence" value="ECO:0007669"/>
    <property type="project" value="UniProtKB-KW"/>
</dbReference>
<protein>
    <recommendedName>
        <fullName evidence="8">MYND-type domain-containing protein</fullName>
    </recommendedName>
</protein>
<feature type="transmembrane region" description="Helical" evidence="7">
    <location>
        <begin position="910"/>
        <end position="931"/>
    </location>
</feature>
<gene>
    <name evidence="9" type="ORF">THAOC_06927</name>
</gene>
<dbReference type="Gene3D" id="1.25.40.10">
    <property type="entry name" value="Tetratricopeptide repeat domain"/>
    <property type="match status" value="1"/>
</dbReference>
<dbReference type="OMA" id="DHWAIDD"/>
<feature type="transmembrane region" description="Helical" evidence="7">
    <location>
        <begin position="1055"/>
        <end position="1076"/>
    </location>
</feature>
<dbReference type="InterPro" id="IPR051726">
    <property type="entry name" value="Chitin_Synth_Reg"/>
</dbReference>
<keyword evidence="7" id="KW-1133">Transmembrane helix</keyword>
<evidence type="ECO:0000256" key="7">
    <source>
        <dbReference type="SAM" id="Phobius"/>
    </source>
</evidence>
<keyword evidence="3 5" id="KW-0863">Zinc-finger</keyword>
<evidence type="ECO:0000256" key="2">
    <source>
        <dbReference type="ARBA" id="ARBA00022737"/>
    </source>
</evidence>
<dbReference type="InterPro" id="IPR049419">
    <property type="entry name" value="Reelin_subrepeat-B"/>
</dbReference>
<keyword evidence="2" id="KW-0677">Repeat</keyword>
<feature type="transmembrane region" description="Helical" evidence="7">
    <location>
        <begin position="1096"/>
        <end position="1116"/>
    </location>
</feature>
<keyword evidence="7" id="KW-0472">Membrane</keyword>
<organism evidence="9 10">
    <name type="scientific">Thalassiosira oceanica</name>
    <name type="common">Marine diatom</name>
    <dbReference type="NCBI Taxonomy" id="159749"/>
    <lineage>
        <taxon>Eukaryota</taxon>
        <taxon>Sar</taxon>
        <taxon>Stramenopiles</taxon>
        <taxon>Ochrophyta</taxon>
        <taxon>Bacillariophyta</taxon>
        <taxon>Coscinodiscophyceae</taxon>
        <taxon>Thalassiosirophycidae</taxon>
        <taxon>Thalassiosirales</taxon>
        <taxon>Thalassiosiraceae</taxon>
        <taxon>Thalassiosira</taxon>
    </lineage>
</organism>
<dbReference type="eggNOG" id="KOG1550">
    <property type="taxonomic scope" value="Eukaryota"/>
</dbReference>
<dbReference type="Pfam" id="PF01753">
    <property type="entry name" value="zf-MYND"/>
    <property type="match status" value="1"/>
</dbReference>
<feature type="region of interest" description="Disordered" evidence="6">
    <location>
        <begin position="388"/>
        <end position="438"/>
    </location>
</feature>
<accession>K0T1J4</accession>
<feature type="transmembrane region" description="Helical" evidence="7">
    <location>
        <begin position="1012"/>
        <end position="1035"/>
    </location>
</feature>
<dbReference type="Pfam" id="PF08238">
    <property type="entry name" value="Sel1"/>
    <property type="match status" value="2"/>
</dbReference>
<dbReference type="SUPFAM" id="SSF144232">
    <property type="entry name" value="HIT/MYND zinc finger-like"/>
    <property type="match status" value="1"/>
</dbReference>